<evidence type="ECO:0000256" key="2">
    <source>
        <dbReference type="ARBA" id="ARBA00006464"/>
    </source>
</evidence>
<evidence type="ECO:0000259" key="8">
    <source>
        <dbReference type="Pfam" id="PF02397"/>
    </source>
</evidence>
<keyword evidence="4 7" id="KW-0812">Transmembrane</keyword>
<comment type="subcellular location">
    <subcellularLocation>
        <location evidence="1">Membrane</location>
        <topology evidence="1">Multi-pass membrane protein</topology>
    </subcellularLocation>
</comment>
<sequence length="456" mass="52819">MKNHYPGLLPKAHLWTDVALLNLSFFFAYIFRFDDSIVTLFENQYVNLLLVANLVWVFTIYVFKTYRFTRLSYHFNTQLAAFLKAVTVHGAVMMAFLYLSKQGEEYSRYQFLMTYIMFISLSSASRAAAVLFLKVYRQAGYNYNRYGIVGKGDLATLIREFYAERKELGYRFSGAIDPTSDNNAIASLETMVKEKQLDYLYCCLSEMNDEQVKEVIRLGERQRTHIRLVPDFRGFVTNMATIEYHDMYPIIEINTKPFSSLNEQTVKRAFDLIFSVIVMILGAPVFFLVWAAIKITSPGPVFFKQQRSGRWGELFYIYKFRSMRVDADKMGLQHSKGDDDPRITPIGRILRKSRLDELPQFINVLKGEMSVVGPRPLYKYDVDMLMEAAPHDFQRLLTVKPGITSIGQINVGYADTVAKNVERLKYDLQYLKSYSVFDDVQLIFRTVQVMVLGRGQ</sequence>
<feature type="domain" description="Bacterial sugar transferase" evidence="8">
    <location>
        <begin position="267"/>
        <end position="451"/>
    </location>
</feature>
<dbReference type="InterPro" id="IPR003362">
    <property type="entry name" value="Bact_transf"/>
</dbReference>
<dbReference type="Pfam" id="PF02397">
    <property type="entry name" value="Bac_transf"/>
    <property type="match status" value="1"/>
</dbReference>
<gene>
    <name evidence="9" type="ORF">SAMN04487996_102414</name>
</gene>
<evidence type="ECO:0000313" key="10">
    <source>
        <dbReference type="Proteomes" id="UP000198748"/>
    </source>
</evidence>
<feature type="transmembrane region" description="Helical" evidence="7">
    <location>
        <begin position="111"/>
        <end position="133"/>
    </location>
</feature>
<evidence type="ECO:0000313" key="9">
    <source>
        <dbReference type="EMBL" id="SDD88062.1"/>
    </source>
</evidence>
<evidence type="ECO:0000256" key="6">
    <source>
        <dbReference type="ARBA" id="ARBA00023136"/>
    </source>
</evidence>
<dbReference type="PANTHER" id="PTHR30576">
    <property type="entry name" value="COLANIC BIOSYNTHESIS UDP-GLUCOSE LIPID CARRIER TRANSFERASE"/>
    <property type="match status" value="1"/>
</dbReference>
<keyword evidence="6 7" id="KW-0472">Membrane</keyword>
<dbReference type="NCBIfam" id="TIGR03025">
    <property type="entry name" value="EPS_sugtrans"/>
    <property type="match status" value="1"/>
</dbReference>
<name>A0A1G6YCK8_9BACT</name>
<keyword evidence="3 9" id="KW-0808">Transferase</keyword>
<evidence type="ECO:0000256" key="3">
    <source>
        <dbReference type="ARBA" id="ARBA00022679"/>
    </source>
</evidence>
<comment type="similarity">
    <text evidence="2">Belongs to the bacterial sugar transferase family.</text>
</comment>
<keyword evidence="10" id="KW-1185">Reference proteome</keyword>
<evidence type="ECO:0000256" key="4">
    <source>
        <dbReference type="ARBA" id="ARBA00022692"/>
    </source>
</evidence>
<evidence type="ECO:0000256" key="1">
    <source>
        <dbReference type="ARBA" id="ARBA00004141"/>
    </source>
</evidence>
<feature type="transmembrane region" description="Helical" evidence="7">
    <location>
        <begin position="75"/>
        <end position="99"/>
    </location>
</feature>
<dbReference type="AlphaFoldDB" id="A0A1G6YCK8"/>
<feature type="transmembrane region" description="Helical" evidence="7">
    <location>
        <begin position="272"/>
        <end position="293"/>
    </location>
</feature>
<reference evidence="10" key="1">
    <citation type="submission" date="2016-10" db="EMBL/GenBank/DDBJ databases">
        <authorList>
            <person name="Varghese N."/>
            <person name="Submissions S."/>
        </authorList>
    </citation>
    <scope>NUCLEOTIDE SEQUENCE [LARGE SCALE GENOMIC DNA]</scope>
    <source>
        <strain evidence="10">DSM 25329</strain>
    </source>
</reference>
<dbReference type="STRING" id="659014.SAMN04487996_102414"/>
<organism evidence="9 10">
    <name type="scientific">Dyadobacter soli</name>
    <dbReference type="NCBI Taxonomy" id="659014"/>
    <lineage>
        <taxon>Bacteria</taxon>
        <taxon>Pseudomonadati</taxon>
        <taxon>Bacteroidota</taxon>
        <taxon>Cytophagia</taxon>
        <taxon>Cytophagales</taxon>
        <taxon>Spirosomataceae</taxon>
        <taxon>Dyadobacter</taxon>
    </lineage>
</organism>
<dbReference type="OrthoDB" id="9774190at2"/>
<feature type="transmembrane region" description="Helical" evidence="7">
    <location>
        <begin position="12"/>
        <end position="33"/>
    </location>
</feature>
<dbReference type="RefSeq" id="WP_090147024.1">
    <property type="nucleotide sequence ID" value="NZ_FNAN01000002.1"/>
</dbReference>
<proteinExistence type="inferred from homology"/>
<accession>A0A1G6YCK8</accession>
<evidence type="ECO:0000256" key="5">
    <source>
        <dbReference type="ARBA" id="ARBA00022989"/>
    </source>
</evidence>
<dbReference type="EMBL" id="FNAN01000002">
    <property type="protein sequence ID" value="SDD88062.1"/>
    <property type="molecule type" value="Genomic_DNA"/>
</dbReference>
<dbReference type="PANTHER" id="PTHR30576:SF0">
    <property type="entry name" value="UNDECAPRENYL-PHOSPHATE N-ACETYLGALACTOSAMINYL 1-PHOSPHATE TRANSFERASE-RELATED"/>
    <property type="match status" value="1"/>
</dbReference>
<evidence type="ECO:0000256" key="7">
    <source>
        <dbReference type="SAM" id="Phobius"/>
    </source>
</evidence>
<dbReference type="GO" id="GO:0016020">
    <property type="term" value="C:membrane"/>
    <property type="evidence" value="ECO:0007669"/>
    <property type="project" value="UniProtKB-SubCell"/>
</dbReference>
<feature type="transmembrane region" description="Helical" evidence="7">
    <location>
        <begin position="45"/>
        <end position="63"/>
    </location>
</feature>
<dbReference type="GO" id="GO:0016780">
    <property type="term" value="F:phosphotransferase activity, for other substituted phosphate groups"/>
    <property type="evidence" value="ECO:0007669"/>
    <property type="project" value="TreeGrafter"/>
</dbReference>
<keyword evidence="5 7" id="KW-1133">Transmembrane helix</keyword>
<dbReference type="InterPro" id="IPR017475">
    <property type="entry name" value="EPS_sugar_tfrase"/>
</dbReference>
<dbReference type="Proteomes" id="UP000198748">
    <property type="component" value="Unassembled WGS sequence"/>
</dbReference>
<dbReference type="Pfam" id="PF13727">
    <property type="entry name" value="CoA_binding_3"/>
    <property type="match status" value="1"/>
</dbReference>
<protein>
    <submittedName>
        <fullName evidence="9">Putative colanic acid biosysnthesis UDP-glucose lipid carrier transferase</fullName>
    </submittedName>
</protein>